<keyword evidence="4 6" id="KW-1133">Transmembrane helix</keyword>
<evidence type="ECO:0000313" key="8">
    <source>
        <dbReference type="EMBL" id="PVY44155.1"/>
    </source>
</evidence>
<accession>A0A2U1B655</accession>
<keyword evidence="5 6" id="KW-0472">Membrane</keyword>
<evidence type="ECO:0000259" key="7">
    <source>
        <dbReference type="Pfam" id="PF13396"/>
    </source>
</evidence>
<evidence type="ECO:0000256" key="3">
    <source>
        <dbReference type="ARBA" id="ARBA00022692"/>
    </source>
</evidence>
<dbReference type="Proteomes" id="UP000245466">
    <property type="component" value="Unassembled WGS sequence"/>
</dbReference>
<evidence type="ECO:0000256" key="4">
    <source>
        <dbReference type="ARBA" id="ARBA00022989"/>
    </source>
</evidence>
<feature type="transmembrane region" description="Helical" evidence="6">
    <location>
        <begin position="45"/>
        <end position="66"/>
    </location>
</feature>
<proteinExistence type="predicted"/>
<protein>
    <submittedName>
        <fullName evidence="8">Phospholipase D-like protein</fullName>
    </submittedName>
</protein>
<sequence>MLFCFIQNDPFFSSIVLLVVAHYLLVVLSLLHLIFRTNYTLTERLLWMVVLWVVPVFGLLAYWVFWSRRNRV</sequence>
<dbReference type="Pfam" id="PF13396">
    <property type="entry name" value="PLDc_N"/>
    <property type="match status" value="1"/>
</dbReference>
<dbReference type="GO" id="GO:0005886">
    <property type="term" value="C:plasma membrane"/>
    <property type="evidence" value="ECO:0007669"/>
    <property type="project" value="UniProtKB-SubCell"/>
</dbReference>
<evidence type="ECO:0000313" key="9">
    <source>
        <dbReference type="Proteomes" id="UP000245466"/>
    </source>
</evidence>
<evidence type="ECO:0000256" key="2">
    <source>
        <dbReference type="ARBA" id="ARBA00022475"/>
    </source>
</evidence>
<dbReference type="AlphaFoldDB" id="A0A2U1B655"/>
<keyword evidence="2" id="KW-1003">Cell membrane</keyword>
<keyword evidence="9" id="KW-1185">Reference proteome</keyword>
<evidence type="ECO:0000256" key="6">
    <source>
        <dbReference type="SAM" id="Phobius"/>
    </source>
</evidence>
<dbReference type="RefSeq" id="WP_116541769.1">
    <property type="nucleotide sequence ID" value="NZ_QEKI01000001.1"/>
</dbReference>
<feature type="transmembrane region" description="Helical" evidence="6">
    <location>
        <begin position="12"/>
        <end position="33"/>
    </location>
</feature>
<comment type="caution">
    <text evidence="8">The sequence shown here is derived from an EMBL/GenBank/DDBJ whole genome shotgun (WGS) entry which is preliminary data.</text>
</comment>
<organism evidence="8 9">
    <name type="scientific">Pontibacter virosus</name>
    <dbReference type="NCBI Taxonomy" id="1765052"/>
    <lineage>
        <taxon>Bacteria</taxon>
        <taxon>Pseudomonadati</taxon>
        <taxon>Bacteroidota</taxon>
        <taxon>Cytophagia</taxon>
        <taxon>Cytophagales</taxon>
        <taxon>Hymenobacteraceae</taxon>
        <taxon>Pontibacter</taxon>
    </lineage>
</organism>
<dbReference type="EMBL" id="QEKI01000001">
    <property type="protein sequence ID" value="PVY44155.1"/>
    <property type="molecule type" value="Genomic_DNA"/>
</dbReference>
<name>A0A2U1B655_9BACT</name>
<comment type="subcellular location">
    <subcellularLocation>
        <location evidence="1">Cell membrane</location>
        <topology evidence="1">Multi-pass membrane protein</topology>
    </subcellularLocation>
</comment>
<feature type="domain" description="Cardiolipin synthase N-terminal" evidence="7">
    <location>
        <begin position="25"/>
        <end position="65"/>
    </location>
</feature>
<reference evidence="8 9" key="1">
    <citation type="submission" date="2018-04" db="EMBL/GenBank/DDBJ databases">
        <title>Genomic Encyclopedia of Type Strains, Phase IV (KMG-IV): sequencing the most valuable type-strain genomes for metagenomic binning, comparative biology and taxonomic classification.</title>
        <authorList>
            <person name="Goeker M."/>
        </authorList>
    </citation>
    <scope>NUCLEOTIDE SEQUENCE [LARGE SCALE GENOMIC DNA]</scope>
    <source>
        <strain evidence="8 9">DSM 100231</strain>
    </source>
</reference>
<evidence type="ECO:0000256" key="5">
    <source>
        <dbReference type="ARBA" id="ARBA00023136"/>
    </source>
</evidence>
<gene>
    <name evidence="8" type="ORF">C8E01_101521</name>
</gene>
<dbReference type="InterPro" id="IPR027379">
    <property type="entry name" value="CLS_N"/>
</dbReference>
<evidence type="ECO:0000256" key="1">
    <source>
        <dbReference type="ARBA" id="ARBA00004651"/>
    </source>
</evidence>
<keyword evidence="3 6" id="KW-0812">Transmembrane</keyword>